<keyword evidence="8" id="KW-0067">ATP-binding</keyword>
<feature type="transmembrane region" description="Helical" evidence="14">
    <location>
        <begin position="667"/>
        <end position="687"/>
    </location>
</feature>
<dbReference type="PANTHER" id="PTHR43394">
    <property type="entry name" value="ATP-DEPENDENT PERMEASE MDL1, MITOCHONDRIAL"/>
    <property type="match status" value="1"/>
</dbReference>
<dbReference type="Pfam" id="PF00664">
    <property type="entry name" value="ABC_membrane"/>
    <property type="match status" value="2"/>
</dbReference>
<dbReference type="GO" id="GO:0005524">
    <property type="term" value="F:ATP binding"/>
    <property type="evidence" value="ECO:0007669"/>
    <property type="project" value="UniProtKB-KW"/>
</dbReference>
<evidence type="ECO:0000256" key="3">
    <source>
        <dbReference type="ARBA" id="ARBA00022448"/>
    </source>
</evidence>
<proteinExistence type="inferred from homology"/>
<dbReference type="AlphaFoldDB" id="T1FQ67"/>
<feature type="compositionally biased region" description="Polar residues" evidence="13">
    <location>
        <begin position="8"/>
        <end position="18"/>
    </location>
</feature>
<dbReference type="InterPro" id="IPR017871">
    <property type="entry name" value="ABC_transporter-like_CS"/>
</dbReference>
<dbReference type="InParanoid" id="T1FQ67"/>
<feature type="transmembrane region" description="Helical" evidence="14">
    <location>
        <begin position="189"/>
        <end position="214"/>
    </location>
</feature>
<dbReference type="GO" id="GO:0140359">
    <property type="term" value="F:ABC-type transporter activity"/>
    <property type="evidence" value="ECO:0007669"/>
    <property type="project" value="InterPro"/>
</dbReference>
<dbReference type="SMART" id="SM00382">
    <property type="entry name" value="AAA"/>
    <property type="match status" value="2"/>
</dbReference>
<dbReference type="InterPro" id="IPR036640">
    <property type="entry name" value="ABC1_TM_sf"/>
</dbReference>
<evidence type="ECO:0000256" key="13">
    <source>
        <dbReference type="SAM" id="MobiDB-lite"/>
    </source>
</evidence>
<name>T1FQ67_HELRO</name>
<reference evidence="17 19" key="2">
    <citation type="journal article" date="2013" name="Nature">
        <title>Insights into bilaterian evolution from three spiralian genomes.</title>
        <authorList>
            <person name="Simakov O."/>
            <person name="Marletaz F."/>
            <person name="Cho S.J."/>
            <person name="Edsinger-Gonzales E."/>
            <person name="Havlak P."/>
            <person name="Hellsten U."/>
            <person name="Kuo D.H."/>
            <person name="Larsson T."/>
            <person name="Lv J."/>
            <person name="Arendt D."/>
            <person name="Savage R."/>
            <person name="Osoegawa K."/>
            <person name="de Jong P."/>
            <person name="Grimwood J."/>
            <person name="Chapman J.A."/>
            <person name="Shapiro H."/>
            <person name="Aerts A."/>
            <person name="Otillar R.P."/>
            <person name="Terry A.Y."/>
            <person name="Boore J.L."/>
            <person name="Grigoriev I.V."/>
            <person name="Lindberg D.R."/>
            <person name="Seaver E.C."/>
            <person name="Weisblat D.A."/>
            <person name="Putnam N.H."/>
            <person name="Rokhsar D.S."/>
        </authorList>
    </citation>
    <scope>NUCLEOTIDE SEQUENCE</scope>
</reference>
<keyword evidence="19" id="KW-1185">Reference proteome</keyword>
<evidence type="ECO:0000313" key="17">
    <source>
        <dbReference type="EMBL" id="ESO02187.1"/>
    </source>
</evidence>
<sequence length="1192" mass="130450">MTHLYDLEQTSGNDPTSNHIHDEITSHNHKNIGNDQVLSNGSSNLTNHTMVPIKKNSLKEETGKASDGNAYQNSMVNGLEDVSDKKSQRGKKNKIKDSSADKESKKKEKMKTVSILQLFRFADKYDIMLITVGLICACAHGSALPVMILVFGTMTDSFLGSSGVPNITDPTEMATLMGAFSDKVSTSCIYYAIIGAVVLAVGYLEVSTFLIISYRQVLKLRMKLFASVIHQEIGWFDTHETGELSTRFSDDVNKVQEGIGDKISNFFQWVSTFTVGIIIGLCYGWKLALVVLAMSPLLAAAGGLMTYLISATTSKELTAYAKAGAVAEEVFSAIRTVVAFSGQKKEEERYVKNLNQAKKFGIYKGIFNGGGMGVVFLVMYCSYAIAFWYGGQLIIRGEMSLGHVLIAFFAVVIGSVALGNAGPNLQNIGTARGAAYVLWNLIDRKSEIDSSSPDGEIIKDVIGNIDFKDVFFKYPSRKDVKRRQVQLHVFKLQILNGLNMSIKAGQTVAVVGASGCGKSTVIQLIQRFYDPESGSVAIDGVDIKKLNVKWLRQQIGIVSQEPVLFATTIAENISYGSDGILTQQQIEQAAKEANAHDFISKLPKKKEYKVSMMRVMAYNKKEWYLIVLGCIGGAINGGIQPSFAILFAKYLGVFDLRKDPSERDKGVLMFSLLFVALGVAACLSRLLQSTMFAISGEILTKRMRRLIFKHILKQNIEFFDDNNNGVGALTTRLATDASAIQGATGAQFGMAFQSLSSVGVGIIIGFIYSWQLTLLIIGCAPFIILGGMLQMKLAKGFSGKNNSALEASGKVATEAISNIRTVVSLTKEDKLKNDYYNSLIGPHKSNMKKAHIYGLAFSFSQSLIFFAYSAIFRLGAYLIEHKYLEYENMYIVFGAIIFGAMALGQASQFAPDYAKAKASIGRVFKLLDSQPSIDIYSEGGAKPTSCQGTVEFKEVSFAYPNRKAVTVLKKLNLSVSRGKTVALVGSSGCGKSTSIQLLERFYDVLQGSVMLDGVDIRSLNVMWMRSQMGLVSQEPILFDCSIRENIAYGDNSREVSMEEIMHAARLANIATFVESLPQGYETNVGDKGAQLSGGQKQRIAIARALLRNPKILLLDEATSALDTESEKIVQEALDRAQEGRTSLVIAHRLSTIQNADCIFVFHNGVVAEQGTHNELMSSRGFYYRLNVAQGSR</sequence>
<dbReference type="SUPFAM" id="SSF52540">
    <property type="entry name" value="P-loop containing nucleoside triphosphate hydrolases"/>
    <property type="match status" value="2"/>
</dbReference>
<dbReference type="PROSITE" id="PS00211">
    <property type="entry name" value="ABC_TRANSPORTER_1"/>
    <property type="match status" value="1"/>
</dbReference>
<feature type="domain" description="ABC transporter" evidence="15">
    <location>
        <begin position="950"/>
        <end position="1188"/>
    </location>
</feature>
<reference evidence="18" key="3">
    <citation type="submission" date="2015-06" db="UniProtKB">
        <authorList>
            <consortium name="EnsemblMetazoa"/>
        </authorList>
    </citation>
    <scope>IDENTIFICATION</scope>
</reference>
<dbReference type="CTD" id="20210964"/>
<dbReference type="CDD" id="cd18577">
    <property type="entry name" value="ABC_6TM_Pgp_ABCB1_D1_like"/>
    <property type="match status" value="1"/>
</dbReference>
<keyword evidence="7" id="KW-0547">Nucleotide-binding</keyword>
<evidence type="ECO:0000259" key="16">
    <source>
        <dbReference type="PROSITE" id="PS50929"/>
    </source>
</evidence>
<evidence type="ECO:0000256" key="1">
    <source>
        <dbReference type="ARBA" id="ARBA00004651"/>
    </source>
</evidence>
<evidence type="ECO:0000256" key="11">
    <source>
        <dbReference type="ARBA" id="ARBA00023136"/>
    </source>
</evidence>
<feature type="compositionally biased region" description="Polar residues" evidence="13">
    <location>
        <begin position="31"/>
        <end position="49"/>
    </location>
</feature>
<reference evidence="19" key="1">
    <citation type="submission" date="2012-12" db="EMBL/GenBank/DDBJ databases">
        <authorList>
            <person name="Hellsten U."/>
            <person name="Grimwood J."/>
            <person name="Chapman J.A."/>
            <person name="Shapiro H."/>
            <person name="Aerts A."/>
            <person name="Otillar R.P."/>
            <person name="Terry A.Y."/>
            <person name="Boore J.L."/>
            <person name="Simakov O."/>
            <person name="Marletaz F."/>
            <person name="Cho S.-J."/>
            <person name="Edsinger-Gonzales E."/>
            <person name="Havlak P."/>
            <person name="Kuo D.-H."/>
            <person name="Larsson T."/>
            <person name="Lv J."/>
            <person name="Arendt D."/>
            <person name="Savage R."/>
            <person name="Osoegawa K."/>
            <person name="de Jong P."/>
            <person name="Lindberg D.R."/>
            <person name="Seaver E.C."/>
            <person name="Weisblat D.A."/>
            <person name="Putnam N.H."/>
            <person name="Grigoriev I.V."/>
            <person name="Rokhsar D.S."/>
        </authorList>
    </citation>
    <scope>NUCLEOTIDE SEQUENCE</scope>
</reference>
<feature type="transmembrane region" description="Helical" evidence="14">
    <location>
        <begin position="263"/>
        <end position="281"/>
    </location>
</feature>
<comment type="similarity">
    <text evidence="2">Belongs to the ABC transporter superfamily. ABCB family. Multidrug resistance exporter (TC 3.A.1.201) subfamily.</text>
</comment>
<evidence type="ECO:0000256" key="9">
    <source>
        <dbReference type="ARBA" id="ARBA00022967"/>
    </source>
</evidence>
<feature type="compositionally biased region" description="Basic and acidic residues" evidence="13">
    <location>
        <begin position="95"/>
        <end position="106"/>
    </location>
</feature>
<dbReference type="Gene3D" id="3.40.50.300">
    <property type="entry name" value="P-loop containing nucleotide triphosphate hydrolases"/>
    <property type="match status" value="2"/>
</dbReference>
<gene>
    <name evidence="18" type="primary">20210964</name>
    <name evidence="17" type="ORF">HELRODRAFT_188615</name>
</gene>
<dbReference type="GO" id="GO:0055085">
    <property type="term" value="P:transmembrane transport"/>
    <property type="evidence" value="ECO:0000318"/>
    <property type="project" value="GO_Central"/>
</dbReference>
<dbReference type="EMBL" id="AMQM01000816">
    <property type="status" value="NOT_ANNOTATED_CDS"/>
    <property type="molecule type" value="Genomic_DNA"/>
</dbReference>
<feature type="transmembrane region" description="Helical" evidence="14">
    <location>
        <begin position="891"/>
        <end position="910"/>
    </location>
</feature>
<feature type="domain" description="ABC transmembrane type-1" evidence="16">
    <location>
        <begin position="132"/>
        <end position="430"/>
    </location>
</feature>
<dbReference type="FunFam" id="1.20.1560.10:FF:000018">
    <property type="entry name" value="ATP-binding cassette subfamily B member 11"/>
    <property type="match status" value="1"/>
</dbReference>
<keyword evidence="3" id="KW-0813">Transport</keyword>
<dbReference type="InterPro" id="IPR039421">
    <property type="entry name" value="Type_1_exporter"/>
</dbReference>
<feature type="transmembrane region" description="Helical" evidence="14">
    <location>
        <begin position="852"/>
        <end position="871"/>
    </location>
</feature>
<evidence type="ECO:0000259" key="15">
    <source>
        <dbReference type="PROSITE" id="PS50893"/>
    </source>
</evidence>
<feature type="transmembrane region" description="Helical" evidence="14">
    <location>
        <begin position="127"/>
        <end position="151"/>
    </location>
</feature>
<feature type="transmembrane region" description="Helical" evidence="14">
    <location>
        <begin position="401"/>
        <end position="422"/>
    </location>
</feature>
<dbReference type="Proteomes" id="UP000015101">
    <property type="component" value="Unassembled WGS sequence"/>
</dbReference>
<keyword evidence="10 14" id="KW-1133">Transmembrane helix</keyword>
<dbReference type="Gene3D" id="1.20.1560.10">
    <property type="entry name" value="ABC transporter type 1, transmembrane domain"/>
    <property type="match status" value="3"/>
</dbReference>
<dbReference type="PANTHER" id="PTHR43394:SF18">
    <property type="entry name" value="ABC TRANSPORTER B FAMILY MEMBER 11-LIKE"/>
    <property type="match status" value="1"/>
</dbReference>
<dbReference type="CDD" id="cd18578">
    <property type="entry name" value="ABC_6TM_Pgp_ABCB1_D2_like"/>
    <property type="match status" value="1"/>
</dbReference>
<evidence type="ECO:0000313" key="19">
    <source>
        <dbReference type="Proteomes" id="UP000015101"/>
    </source>
</evidence>
<organism evidence="18 19">
    <name type="scientific">Helobdella robusta</name>
    <name type="common">Californian leech</name>
    <dbReference type="NCBI Taxonomy" id="6412"/>
    <lineage>
        <taxon>Eukaryota</taxon>
        <taxon>Metazoa</taxon>
        <taxon>Spiralia</taxon>
        <taxon>Lophotrochozoa</taxon>
        <taxon>Annelida</taxon>
        <taxon>Clitellata</taxon>
        <taxon>Hirudinea</taxon>
        <taxon>Rhynchobdellida</taxon>
        <taxon>Glossiphoniidae</taxon>
        <taxon>Helobdella</taxon>
    </lineage>
</organism>
<dbReference type="EMBL" id="AMQM01000815">
    <property type="status" value="NOT_ANNOTATED_CDS"/>
    <property type="molecule type" value="Genomic_DNA"/>
</dbReference>
<dbReference type="FunFam" id="3.40.50.300:FF:000479">
    <property type="entry name" value="Multidrug resistance protein 1A"/>
    <property type="match status" value="1"/>
</dbReference>
<dbReference type="GO" id="GO:0016887">
    <property type="term" value="F:ATP hydrolysis activity"/>
    <property type="evidence" value="ECO:0007669"/>
    <property type="project" value="InterPro"/>
</dbReference>
<feature type="transmembrane region" description="Helical" evidence="14">
    <location>
        <begin position="287"/>
        <end position="309"/>
    </location>
</feature>
<dbReference type="InterPro" id="IPR027417">
    <property type="entry name" value="P-loop_NTPase"/>
</dbReference>
<evidence type="ECO:0000256" key="4">
    <source>
        <dbReference type="ARBA" id="ARBA00022475"/>
    </source>
</evidence>
<evidence type="ECO:0000256" key="8">
    <source>
        <dbReference type="ARBA" id="ARBA00022840"/>
    </source>
</evidence>
<dbReference type="CDD" id="cd03249">
    <property type="entry name" value="ABC_MTABC3_MDL1_MDL2"/>
    <property type="match status" value="1"/>
</dbReference>
<accession>T1FQ67</accession>
<dbReference type="STRING" id="6412.T1FQ67"/>
<keyword evidence="6" id="KW-0677">Repeat</keyword>
<dbReference type="KEGG" id="hro:HELRODRAFT_188615"/>
<evidence type="ECO:0000256" key="12">
    <source>
        <dbReference type="ARBA" id="ARBA00023180"/>
    </source>
</evidence>
<keyword evidence="9" id="KW-1278">Translocase</keyword>
<evidence type="ECO:0008006" key="20">
    <source>
        <dbReference type="Google" id="ProtNLM"/>
    </source>
</evidence>
<evidence type="ECO:0000256" key="7">
    <source>
        <dbReference type="ARBA" id="ARBA00022741"/>
    </source>
</evidence>
<dbReference type="GO" id="GO:0016324">
    <property type="term" value="C:apical plasma membrane"/>
    <property type="evidence" value="ECO:0000318"/>
    <property type="project" value="GO_Central"/>
</dbReference>
<dbReference type="EMBL" id="AMQM01000814">
    <property type="status" value="NOT_ANNOTATED_CDS"/>
    <property type="molecule type" value="Genomic_DNA"/>
</dbReference>
<dbReference type="HOGENOM" id="CLU_000604_17_2_1"/>
<dbReference type="EMBL" id="KB096742">
    <property type="protein sequence ID" value="ESO02187.1"/>
    <property type="molecule type" value="Genomic_DNA"/>
</dbReference>
<evidence type="ECO:0000256" key="10">
    <source>
        <dbReference type="ARBA" id="ARBA00022989"/>
    </source>
</evidence>
<keyword evidence="5 14" id="KW-0812">Transmembrane</keyword>
<keyword evidence="11 14" id="KW-0472">Membrane</keyword>
<evidence type="ECO:0000256" key="14">
    <source>
        <dbReference type="SAM" id="Phobius"/>
    </source>
</evidence>
<feature type="domain" description="ABC transporter" evidence="15">
    <location>
        <begin position="465"/>
        <end position="720"/>
    </location>
</feature>
<dbReference type="InterPro" id="IPR003593">
    <property type="entry name" value="AAA+_ATPase"/>
</dbReference>
<dbReference type="OMA" id="IGMAAPY"/>
<evidence type="ECO:0000256" key="2">
    <source>
        <dbReference type="ARBA" id="ARBA00007577"/>
    </source>
</evidence>
<dbReference type="GO" id="GO:0042626">
    <property type="term" value="F:ATPase-coupled transmembrane transporter activity"/>
    <property type="evidence" value="ECO:0000318"/>
    <property type="project" value="GO_Central"/>
</dbReference>
<dbReference type="GeneID" id="20210964"/>
<dbReference type="PROSITE" id="PS50893">
    <property type="entry name" value="ABC_TRANSPORTER_2"/>
    <property type="match status" value="2"/>
</dbReference>
<dbReference type="PROSITE" id="PS50929">
    <property type="entry name" value="ABC_TM1F"/>
    <property type="match status" value="2"/>
</dbReference>
<comment type="subcellular location">
    <subcellularLocation>
        <location evidence="1">Cell membrane</location>
        <topology evidence="1">Multi-pass membrane protein</topology>
    </subcellularLocation>
</comment>
<dbReference type="FunFam" id="1.20.1560.10:FF:000046">
    <property type="entry name" value="ATP-binding cassette subfamily B member 11"/>
    <property type="match status" value="1"/>
</dbReference>
<protein>
    <recommendedName>
        <fullName evidence="20">Bile salt export pump</fullName>
    </recommendedName>
</protein>
<dbReference type="InterPro" id="IPR011527">
    <property type="entry name" value="ABC1_TM_dom"/>
</dbReference>
<dbReference type="Pfam" id="PF00005">
    <property type="entry name" value="ABC_tran"/>
    <property type="match status" value="2"/>
</dbReference>
<dbReference type="OrthoDB" id="6500128at2759"/>
<feature type="transmembrane region" description="Helical" evidence="14">
    <location>
        <begin position="623"/>
        <end position="647"/>
    </location>
</feature>
<dbReference type="EnsemblMetazoa" id="HelroT188615">
    <property type="protein sequence ID" value="HelroP188615"/>
    <property type="gene ID" value="HelroG188615"/>
</dbReference>
<dbReference type="RefSeq" id="XP_009019595.1">
    <property type="nucleotide sequence ID" value="XM_009021347.1"/>
</dbReference>
<dbReference type="eggNOG" id="KOG0055">
    <property type="taxonomic scope" value="Eukaryota"/>
</dbReference>
<dbReference type="InterPro" id="IPR003439">
    <property type="entry name" value="ABC_transporter-like_ATP-bd"/>
</dbReference>
<dbReference type="FunCoup" id="T1FQ67">
    <property type="interactions" value="72"/>
</dbReference>
<keyword evidence="4" id="KW-1003">Cell membrane</keyword>
<dbReference type="SUPFAM" id="SSF90123">
    <property type="entry name" value="ABC transporter transmembrane region"/>
    <property type="match status" value="2"/>
</dbReference>
<feature type="transmembrane region" description="Helical" evidence="14">
    <location>
        <begin position="366"/>
        <end position="389"/>
    </location>
</feature>
<keyword evidence="12" id="KW-0325">Glycoprotein</keyword>
<evidence type="ECO:0000313" key="18">
    <source>
        <dbReference type="EnsemblMetazoa" id="HelroP188615"/>
    </source>
</evidence>
<feature type="region of interest" description="Disordered" evidence="13">
    <location>
        <begin position="1"/>
        <end position="106"/>
    </location>
</feature>
<evidence type="ECO:0000256" key="5">
    <source>
        <dbReference type="ARBA" id="ARBA00022692"/>
    </source>
</evidence>
<evidence type="ECO:0000256" key="6">
    <source>
        <dbReference type="ARBA" id="ARBA00022737"/>
    </source>
</evidence>
<feature type="domain" description="ABC transmembrane type-1" evidence="16">
    <location>
        <begin position="627"/>
        <end position="915"/>
    </location>
</feature>
<dbReference type="FunFam" id="3.40.50.300:FF:003773">
    <property type="entry name" value="Protein CBR-PGP-10"/>
    <property type="match status" value="1"/>
</dbReference>